<feature type="binding site" evidence="9">
    <location>
        <position position="27"/>
    </location>
    <ligand>
        <name>Zn(2+)</name>
        <dbReference type="ChEBI" id="CHEBI:29105"/>
    </ligand>
</feature>
<dbReference type="GO" id="GO:0005524">
    <property type="term" value="F:ATP binding"/>
    <property type="evidence" value="ECO:0007669"/>
    <property type="project" value="UniProtKB-UniRule"/>
</dbReference>
<accession>A0A2H0DZS5</accession>
<comment type="catalytic activity">
    <reaction evidence="9">
        <text>tRNA(Cys) + L-cysteine + ATP = L-cysteinyl-tRNA(Cys) + AMP + diphosphate</text>
        <dbReference type="Rhea" id="RHEA:17773"/>
        <dbReference type="Rhea" id="RHEA-COMP:9661"/>
        <dbReference type="Rhea" id="RHEA-COMP:9679"/>
        <dbReference type="ChEBI" id="CHEBI:30616"/>
        <dbReference type="ChEBI" id="CHEBI:33019"/>
        <dbReference type="ChEBI" id="CHEBI:35235"/>
        <dbReference type="ChEBI" id="CHEBI:78442"/>
        <dbReference type="ChEBI" id="CHEBI:78517"/>
        <dbReference type="ChEBI" id="CHEBI:456215"/>
        <dbReference type="EC" id="6.1.1.16"/>
    </reaction>
</comment>
<comment type="subunit">
    <text evidence="1 9">Monomer.</text>
</comment>
<feature type="short sequence motif" description="'HIGH' region" evidence="9">
    <location>
        <begin position="29"/>
        <end position="39"/>
    </location>
</feature>
<dbReference type="Gene3D" id="3.40.50.620">
    <property type="entry name" value="HUPs"/>
    <property type="match status" value="1"/>
</dbReference>
<evidence type="ECO:0000256" key="8">
    <source>
        <dbReference type="ARBA" id="ARBA00023146"/>
    </source>
</evidence>
<keyword evidence="4 9" id="KW-0547">Nucleotide-binding</keyword>
<feature type="binding site" evidence="9">
    <location>
        <position position="250"/>
    </location>
    <ligand>
        <name>Zn(2+)</name>
        <dbReference type="ChEBI" id="CHEBI:29105"/>
    </ligand>
</feature>
<comment type="cofactor">
    <cofactor evidence="9">
        <name>Zn(2+)</name>
        <dbReference type="ChEBI" id="CHEBI:29105"/>
    </cofactor>
    <text evidence="9">Binds 1 zinc ion per subunit.</text>
</comment>
<keyword evidence="2 9" id="KW-0436">Ligase</keyword>
<reference evidence="11 12" key="1">
    <citation type="submission" date="2017-09" db="EMBL/GenBank/DDBJ databases">
        <title>Depth-based differentiation of microbial function through sediment-hosted aquifers and enrichment of novel symbionts in the deep terrestrial subsurface.</title>
        <authorList>
            <person name="Probst A.J."/>
            <person name="Ladd B."/>
            <person name="Jarett J.K."/>
            <person name="Geller-Mcgrath D.E."/>
            <person name="Sieber C.M."/>
            <person name="Emerson J.B."/>
            <person name="Anantharaman K."/>
            <person name="Thomas B.C."/>
            <person name="Malmstrom R."/>
            <person name="Stieglmeier M."/>
            <person name="Klingl A."/>
            <person name="Woyke T."/>
            <person name="Ryan C.M."/>
            <person name="Banfield J.F."/>
        </authorList>
    </citation>
    <scope>NUCLEOTIDE SEQUENCE [LARGE SCALE GENOMIC DNA]</scope>
    <source>
        <strain evidence="11">CG22_combo_CG10-13_8_21_14_all_01_47_9</strain>
    </source>
</reference>
<dbReference type="PANTHER" id="PTHR10890">
    <property type="entry name" value="CYSTEINYL-TRNA SYNTHETASE"/>
    <property type="match status" value="1"/>
</dbReference>
<keyword evidence="3 9" id="KW-0479">Metal-binding</keyword>
<evidence type="ECO:0000256" key="5">
    <source>
        <dbReference type="ARBA" id="ARBA00022833"/>
    </source>
</evidence>
<evidence type="ECO:0000256" key="2">
    <source>
        <dbReference type="ARBA" id="ARBA00022598"/>
    </source>
</evidence>
<dbReference type="InterPro" id="IPR009080">
    <property type="entry name" value="tRNAsynth_Ia_anticodon-bd"/>
</dbReference>
<dbReference type="GO" id="GO:0006423">
    <property type="term" value="P:cysteinyl-tRNA aminoacylation"/>
    <property type="evidence" value="ECO:0007669"/>
    <property type="project" value="UniProtKB-UniRule"/>
</dbReference>
<dbReference type="Gene3D" id="1.20.120.1910">
    <property type="entry name" value="Cysteine-tRNA ligase, C-terminal anti-codon recognition domain"/>
    <property type="match status" value="1"/>
</dbReference>
<comment type="similarity">
    <text evidence="9">Belongs to the class-I aminoacyl-tRNA synthetase family.</text>
</comment>
<evidence type="ECO:0000313" key="11">
    <source>
        <dbReference type="EMBL" id="PIP87685.1"/>
    </source>
</evidence>
<protein>
    <recommendedName>
        <fullName evidence="9">Cysteine--tRNA ligase</fullName>
        <ecNumber evidence="9">6.1.1.16</ecNumber>
    </recommendedName>
    <alternativeName>
        <fullName evidence="9">Cysteinyl-tRNA synthetase</fullName>
        <shortName evidence="9">CysRS</shortName>
    </alternativeName>
</protein>
<organism evidence="11 12">
    <name type="scientific">Candidatus Beckwithbacteria bacterium CG22_combo_CG10-13_8_21_14_all_01_47_9</name>
    <dbReference type="NCBI Taxonomy" id="1974496"/>
    <lineage>
        <taxon>Bacteria</taxon>
        <taxon>Candidatus Beckwithiibacteriota</taxon>
    </lineage>
</organism>
<dbReference type="HAMAP" id="MF_00041">
    <property type="entry name" value="Cys_tRNA_synth"/>
    <property type="match status" value="1"/>
</dbReference>
<dbReference type="InterPro" id="IPR014729">
    <property type="entry name" value="Rossmann-like_a/b/a_fold"/>
</dbReference>
<gene>
    <name evidence="9" type="primary">cysS</name>
    <name evidence="11" type="ORF">COW80_04445</name>
</gene>
<dbReference type="GO" id="GO:0008270">
    <property type="term" value="F:zinc ion binding"/>
    <property type="evidence" value="ECO:0007669"/>
    <property type="project" value="UniProtKB-UniRule"/>
</dbReference>
<feature type="domain" description="tRNA synthetases class I catalytic" evidence="10">
    <location>
        <begin position="14"/>
        <end position="325"/>
    </location>
</feature>
<evidence type="ECO:0000256" key="1">
    <source>
        <dbReference type="ARBA" id="ARBA00011245"/>
    </source>
</evidence>
<feature type="binding site" evidence="9">
    <location>
        <position position="281"/>
    </location>
    <ligand>
        <name>ATP</name>
        <dbReference type="ChEBI" id="CHEBI:30616"/>
    </ligand>
</feature>
<keyword evidence="8 9" id="KW-0030">Aminoacyl-tRNA synthetase</keyword>
<feature type="short sequence motif" description="'KMSKS' region" evidence="9">
    <location>
        <begin position="278"/>
        <end position="282"/>
    </location>
</feature>
<evidence type="ECO:0000256" key="6">
    <source>
        <dbReference type="ARBA" id="ARBA00022840"/>
    </source>
</evidence>
<dbReference type="PANTHER" id="PTHR10890:SF3">
    <property type="entry name" value="CYSTEINE--TRNA LIGASE, CYTOPLASMIC"/>
    <property type="match status" value="1"/>
</dbReference>
<feature type="binding site" evidence="9">
    <location>
        <position position="221"/>
    </location>
    <ligand>
        <name>Zn(2+)</name>
        <dbReference type="ChEBI" id="CHEBI:29105"/>
    </ligand>
</feature>
<keyword evidence="5 9" id="KW-0862">Zinc</keyword>
<dbReference type="Proteomes" id="UP000229981">
    <property type="component" value="Unassembled WGS sequence"/>
</dbReference>
<evidence type="ECO:0000313" key="12">
    <source>
        <dbReference type="Proteomes" id="UP000229981"/>
    </source>
</evidence>
<dbReference type="CDD" id="cd00672">
    <property type="entry name" value="CysRS_core"/>
    <property type="match status" value="1"/>
</dbReference>
<dbReference type="NCBIfam" id="TIGR00435">
    <property type="entry name" value="cysS"/>
    <property type="match status" value="1"/>
</dbReference>
<dbReference type="GO" id="GO:0004817">
    <property type="term" value="F:cysteine-tRNA ligase activity"/>
    <property type="evidence" value="ECO:0007669"/>
    <property type="project" value="UniProtKB-UniRule"/>
</dbReference>
<comment type="caution">
    <text evidence="11">The sequence shown here is derived from an EMBL/GenBank/DDBJ whole genome shotgun (WGS) entry which is preliminary data.</text>
</comment>
<proteinExistence type="inferred from homology"/>
<dbReference type="SUPFAM" id="SSF52374">
    <property type="entry name" value="Nucleotidylyl transferase"/>
    <property type="match status" value="1"/>
</dbReference>
<name>A0A2H0DZS5_9BACT</name>
<keyword evidence="6 9" id="KW-0067">ATP-binding</keyword>
<evidence type="ECO:0000256" key="7">
    <source>
        <dbReference type="ARBA" id="ARBA00022917"/>
    </source>
</evidence>
<sequence length="460" mass="52961">MKLYNTLSRQVEEFAPIKPPRVGIYICGPTVYDFAHLGHSRTYINSDVLVRALKWLDWEPYVVMNITDVGHLTSQADTGEDKLEKQAKKEAKPILEIAKFYTEDFFKMREQLNILMPDKITPATQYIPEMIELVKILEQKGLTYKTSDGVYFNTSKFKDYGQLARLDLAGMKEGWRVDKNPEKKHPADFALWKFADPEEHRQLEWDSPWGKHSFPGWHIECSAMSLKYLGPTLDIHTGGVDHIAIHHTNEIAQSEAATGKPFVKYWFHSNFLDVSGEKMSKSLGNYIRTDDLIKKGYDPLALRYLFLTGHYRTKMNFTYAALDAAVEAYTKLKSMVADWQGKRQRTQLSPEKLDKLQGLSLQFKTAVEADLNLPQALAAVWQMAKSNIPEQDKWELINDWDLVLGLGLGQISSPKSQIPNNIKILINQRENLRKNKQWAEADKLRRQIVEKGYKIEDKHA</sequence>
<dbReference type="AlphaFoldDB" id="A0A2H0DZS5"/>
<evidence type="ECO:0000256" key="9">
    <source>
        <dbReference type="HAMAP-Rule" id="MF_00041"/>
    </source>
</evidence>
<dbReference type="InterPro" id="IPR024909">
    <property type="entry name" value="Cys-tRNA/MSH_ligase"/>
</dbReference>
<keyword evidence="9" id="KW-0963">Cytoplasm</keyword>
<dbReference type="SUPFAM" id="SSF47323">
    <property type="entry name" value="Anticodon-binding domain of a subclass of class I aminoacyl-tRNA synthetases"/>
    <property type="match status" value="1"/>
</dbReference>
<dbReference type="InterPro" id="IPR015803">
    <property type="entry name" value="Cys-tRNA-ligase"/>
</dbReference>
<dbReference type="PRINTS" id="PR00983">
    <property type="entry name" value="TRNASYNTHCYS"/>
</dbReference>
<evidence type="ECO:0000256" key="3">
    <source>
        <dbReference type="ARBA" id="ARBA00022723"/>
    </source>
</evidence>
<dbReference type="EC" id="6.1.1.16" evidence="9"/>
<dbReference type="InterPro" id="IPR032678">
    <property type="entry name" value="tRNA-synt_1_cat_dom"/>
</dbReference>
<dbReference type="GO" id="GO:0005829">
    <property type="term" value="C:cytosol"/>
    <property type="evidence" value="ECO:0007669"/>
    <property type="project" value="TreeGrafter"/>
</dbReference>
<feature type="binding site" evidence="9">
    <location>
        <position position="246"/>
    </location>
    <ligand>
        <name>Zn(2+)</name>
        <dbReference type="ChEBI" id="CHEBI:29105"/>
    </ligand>
</feature>
<evidence type="ECO:0000259" key="10">
    <source>
        <dbReference type="Pfam" id="PF01406"/>
    </source>
</evidence>
<comment type="subcellular location">
    <subcellularLocation>
        <location evidence="9">Cytoplasm</location>
    </subcellularLocation>
</comment>
<dbReference type="Pfam" id="PF01406">
    <property type="entry name" value="tRNA-synt_1e"/>
    <property type="match status" value="1"/>
</dbReference>
<dbReference type="EMBL" id="PCTU01000112">
    <property type="protein sequence ID" value="PIP87685.1"/>
    <property type="molecule type" value="Genomic_DNA"/>
</dbReference>
<evidence type="ECO:0000256" key="4">
    <source>
        <dbReference type="ARBA" id="ARBA00022741"/>
    </source>
</evidence>
<keyword evidence="7 9" id="KW-0648">Protein biosynthesis</keyword>